<feature type="non-terminal residue" evidence="1">
    <location>
        <position position="64"/>
    </location>
</feature>
<accession>A0A6G0VNT2</accession>
<comment type="caution">
    <text evidence="1">The sequence shown here is derived from an EMBL/GenBank/DDBJ whole genome shotgun (WGS) entry which is preliminary data.</text>
</comment>
<dbReference type="EMBL" id="VUJU01014254">
    <property type="protein sequence ID" value="KAF0702536.1"/>
    <property type="molecule type" value="Genomic_DNA"/>
</dbReference>
<evidence type="ECO:0000313" key="1">
    <source>
        <dbReference type="EMBL" id="KAF0702536.1"/>
    </source>
</evidence>
<protein>
    <submittedName>
        <fullName evidence="1">General vesicular transport factor p115</fullName>
    </submittedName>
</protein>
<evidence type="ECO:0000313" key="2">
    <source>
        <dbReference type="Proteomes" id="UP000478052"/>
    </source>
</evidence>
<dbReference type="OrthoDB" id="6624942at2759"/>
<organism evidence="1 2">
    <name type="scientific">Aphis craccivora</name>
    <name type="common">Cowpea aphid</name>
    <dbReference type="NCBI Taxonomy" id="307492"/>
    <lineage>
        <taxon>Eukaryota</taxon>
        <taxon>Metazoa</taxon>
        <taxon>Ecdysozoa</taxon>
        <taxon>Arthropoda</taxon>
        <taxon>Hexapoda</taxon>
        <taxon>Insecta</taxon>
        <taxon>Pterygota</taxon>
        <taxon>Neoptera</taxon>
        <taxon>Paraneoptera</taxon>
        <taxon>Hemiptera</taxon>
        <taxon>Sternorrhyncha</taxon>
        <taxon>Aphidomorpha</taxon>
        <taxon>Aphidoidea</taxon>
        <taxon>Aphididae</taxon>
        <taxon>Aphidini</taxon>
        <taxon>Aphis</taxon>
        <taxon>Aphis</taxon>
    </lineage>
</organism>
<dbReference type="Proteomes" id="UP000478052">
    <property type="component" value="Unassembled WGS sequence"/>
</dbReference>
<proteinExistence type="predicted"/>
<gene>
    <name evidence="1" type="ORF">FWK35_00035193</name>
</gene>
<sequence>MESKQDIHSQTKKVIFSVYNYLKVLGTDKNNPEFINFFRKTREVTAEACGVSVASVKRICAEGK</sequence>
<keyword evidence="2" id="KW-1185">Reference proteome</keyword>
<reference evidence="1 2" key="1">
    <citation type="submission" date="2019-08" db="EMBL/GenBank/DDBJ databases">
        <title>Whole genome of Aphis craccivora.</title>
        <authorList>
            <person name="Voronova N.V."/>
            <person name="Shulinski R.S."/>
            <person name="Bandarenka Y.V."/>
            <person name="Zhorov D.G."/>
            <person name="Warner D."/>
        </authorList>
    </citation>
    <scope>NUCLEOTIDE SEQUENCE [LARGE SCALE GENOMIC DNA]</scope>
    <source>
        <strain evidence="1">180601</strain>
        <tissue evidence="1">Whole Body</tissue>
    </source>
</reference>
<name>A0A6G0VNT2_APHCR</name>
<dbReference type="AlphaFoldDB" id="A0A6G0VNT2"/>